<sequence>MGELTNVEASGKDSSPLQKHPDNIAESPKDKALVQIEQIAAIRNAFECVVADESIQDYALRSIAGVVVGIIKTWQERALGRDPVDYALSFGLHGLSITLRQVLTLVPEKYQDKIVLSDHLQIRKGGSWVDESVMNVLVELSATNTAAGAHFARGLFTDAINSWDVLTREEGVFPTRLAYLNDEMKKGATDWNKDGSYTVPSDKDRIVFFWNYYEHHWTVIGIQVKGKSWKYKLHDSLESTSRYTKDSVKTLGIDLCGLICEASDMDKPEKIKVAHQDSAQQANAYDCGVFAVVNALALLRRATPPIKIDPEETRLQFLVQILTALDAGLGGAPKRV</sequence>
<name>A0A194XIF1_MOLSC</name>
<dbReference type="InterPro" id="IPR038765">
    <property type="entry name" value="Papain-like_cys_pep_sf"/>
</dbReference>
<evidence type="ECO:0000313" key="7">
    <source>
        <dbReference type="Proteomes" id="UP000070700"/>
    </source>
</evidence>
<evidence type="ECO:0000256" key="4">
    <source>
        <dbReference type="SAM" id="MobiDB-lite"/>
    </source>
</evidence>
<dbReference type="AlphaFoldDB" id="A0A194XIF1"/>
<dbReference type="Proteomes" id="UP000070700">
    <property type="component" value="Unassembled WGS sequence"/>
</dbReference>
<dbReference type="RefSeq" id="XP_018074360.1">
    <property type="nucleotide sequence ID" value="XM_018219555.1"/>
</dbReference>
<dbReference type="Gene3D" id="1.10.418.20">
    <property type="match status" value="1"/>
</dbReference>
<feature type="domain" description="Ubiquitin-like protease family profile" evidence="5">
    <location>
        <begin position="95"/>
        <end position="298"/>
    </location>
</feature>
<evidence type="ECO:0000313" key="6">
    <source>
        <dbReference type="EMBL" id="KUJ20005.1"/>
    </source>
</evidence>
<dbReference type="GO" id="GO:0019783">
    <property type="term" value="F:ubiquitin-like protein peptidase activity"/>
    <property type="evidence" value="ECO:0007669"/>
    <property type="project" value="UniProtKB-ARBA"/>
</dbReference>
<dbReference type="Gene3D" id="3.30.310.130">
    <property type="entry name" value="Ubiquitin-related"/>
    <property type="match status" value="1"/>
</dbReference>
<dbReference type="InParanoid" id="A0A194XIF1"/>
<reference evidence="6 7" key="1">
    <citation type="submission" date="2015-10" db="EMBL/GenBank/DDBJ databases">
        <title>Full genome of DAOMC 229536 Phialocephala scopiformis, a fungal endophyte of spruce producing the potent anti-insectan compound rugulosin.</title>
        <authorList>
            <consortium name="DOE Joint Genome Institute"/>
            <person name="Walker A.K."/>
            <person name="Frasz S.L."/>
            <person name="Seifert K.A."/>
            <person name="Miller J.D."/>
            <person name="Mondo S.J."/>
            <person name="Labutti K."/>
            <person name="Lipzen A."/>
            <person name="Dockter R."/>
            <person name="Kennedy M."/>
            <person name="Grigoriev I.V."/>
            <person name="Spatafora J.W."/>
        </authorList>
    </citation>
    <scope>NUCLEOTIDE SEQUENCE [LARGE SCALE GENOMIC DNA]</scope>
    <source>
        <strain evidence="6 7">CBS 120377</strain>
    </source>
</reference>
<evidence type="ECO:0000256" key="3">
    <source>
        <dbReference type="ARBA" id="ARBA00022801"/>
    </source>
</evidence>
<evidence type="ECO:0000259" key="5">
    <source>
        <dbReference type="PROSITE" id="PS50600"/>
    </source>
</evidence>
<keyword evidence="7" id="KW-1185">Reference proteome</keyword>
<keyword evidence="2" id="KW-0645">Protease</keyword>
<gene>
    <name evidence="6" type="ORF">LY89DRAFT_731243</name>
</gene>
<dbReference type="GeneID" id="28829281"/>
<feature type="region of interest" description="Disordered" evidence="4">
    <location>
        <begin position="1"/>
        <end position="25"/>
    </location>
</feature>
<dbReference type="SUPFAM" id="SSF54001">
    <property type="entry name" value="Cysteine proteinases"/>
    <property type="match status" value="1"/>
</dbReference>
<dbReference type="Pfam" id="PF02902">
    <property type="entry name" value="Peptidase_C48"/>
    <property type="match status" value="1"/>
</dbReference>
<organism evidence="6 7">
    <name type="scientific">Mollisia scopiformis</name>
    <name type="common">Conifer needle endophyte fungus</name>
    <name type="synonym">Phialocephala scopiformis</name>
    <dbReference type="NCBI Taxonomy" id="149040"/>
    <lineage>
        <taxon>Eukaryota</taxon>
        <taxon>Fungi</taxon>
        <taxon>Dikarya</taxon>
        <taxon>Ascomycota</taxon>
        <taxon>Pezizomycotina</taxon>
        <taxon>Leotiomycetes</taxon>
        <taxon>Helotiales</taxon>
        <taxon>Mollisiaceae</taxon>
        <taxon>Mollisia</taxon>
    </lineage>
</organism>
<keyword evidence="3" id="KW-0378">Hydrolase</keyword>
<evidence type="ECO:0000256" key="2">
    <source>
        <dbReference type="ARBA" id="ARBA00022670"/>
    </source>
</evidence>
<dbReference type="PROSITE" id="PS50600">
    <property type="entry name" value="ULP_PROTEASE"/>
    <property type="match status" value="1"/>
</dbReference>
<dbReference type="OrthoDB" id="5350413at2759"/>
<comment type="similarity">
    <text evidence="1">Belongs to the peptidase C48 family.</text>
</comment>
<protein>
    <recommendedName>
        <fullName evidence="5">Ubiquitin-like protease family profile domain-containing protein</fullName>
    </recommendedName>
</protein>
<dbReference type="InterPro" id="IPR003653">
    <property type="entry name" value="Peptidase_C48_C"/>
</dbReference>
<proteinExistence type="inferred from homology"/>
<dbReference type="EMBL" id="KQ947410">
    <property type="protein sequence ID" value="KUJ20005.1"/>
    <property type="molecule type" value="Genomic_DNA"/>
</dbReference>
<dbReference type="GO" id="GO:0006508">
    <property type="term" value="P:proteolysis"/>
    <property type="evidence" value="ECO:0007669"/>
    <property type="project" value="UniProtKB-KW"/>
</dbReference>
<dbReference type="GO" id="GO:0008234">
    <property type="term" value="F:cysteine-type peptidase activity"/>
    <property type="evidence" value="ECO:0007669"/>
    <property type="project" value="InterPro"/>
</dbReference>
<evidence type="ECO:0000256" key="1">
    <source>
        <dbReference type="ARBA" id="ARBA00005234"/>
    </source>
</evidence>
<dbReference type="KEGG" id="psco:LY89DRAFT_731243"/>
<accession>A0A194XIF1</accession>